<dbReference type="InterPro" id="IPR000306">
    <property type="entry name" value="Znf_FYVE"/>
</dbReference>
<keyword evidence="13" id="KW-0808">Transferase</keyword>
<dbReference type="Gene3D" id="3.30.40.10">
    <property type="entry name" value="Zinc/RING finger domain, C3HC4 (zinc finger)"/>
    <property type="match status" value="1"/>
</dbReference>
<dbReference type="InterPro" id="IPR003903">
    <property type="entry name" value="UIM_dom"/>
</dbReference>
<evidence type="ECO:0000256" key="7">
    <source>
        <dbReference type="ARBA" id="ARBA00022833"/>
    </source>
</evidence>
<keyword evidence="6 8" id="KW-0863">Zinc-finger</keyword>
<dbReference type="SMART" id="SM00064">
    <property type="entry name" value="FYVE"/>
    <property type="match status" value="1"/>
</dbReference>
<dbReference type="PROSITE" id="PS50178">
    <property type="entry name" value="ZF_FYVE"/>
    <property type="match status" value="1"/>
</dbReference>
<dbReference type="GO" id="GO:0008270">
    <property type="term" value="F:zinc ion binding"/>
    <property type="evidence" value="ECO:0007669"/>
    <property type="project" value="UniProtKB-KW"/>
</dbReference>
<feature type="domain" description="FYVE-type" evidence="11">
    <location>
        <begin position="156"/>
        <end position="216"/>
    </location>
</feature>
<dbReference type="GO" id="GO:0035091">
    <property type="term" value="F:phosphatidylinositol binding"/>
    <property type="evidence" value="ECO:0007669"/>
    <property type="project" value="InterPro"/>
</dbReference>
<keyword evidence="7" id="KW-0862">Zinc</keyword>
<gene>
    <name evidence="13" type="ORF">LOD99_13086</name>
</gene>
<evidence type="ECO:0000256" key="10">
    <source>
        <dbReference type="SAM" id="MobiDB-lite"/>
    </source>
</evidence>
<dbReference type="Pfam" id="PF01363">
    <property type="entry name" value="FYVE"/>
    <property type="match status" value="1"/>
</dbReference>
<comment type="subcellular location">
    <subcellularLocation>
        <location evidence="1">Cytoplasm</location>
    </subcellularLocation>
</comment>
<sequence length="772" mass="86939">MLLDRATNSNNLDPDLTAIMEMCDTVRQGDITPKRGMVAVKRKLMDKHVLVSYYTLYVLEALMKNCGPDMHKEILVKEILGRMQDMVKDPASFSEKSKDKSLELIQTWNVAFRQDNSYLILTSVYNQLAMAGVRFPEINTSDAVFITERPPEWKADRDSKDCTLCHTEFSLVTRRHHCRNCGECFCSKCCSNVATLPKFGIEREVRVCESCFINLSQTSSVRLDPTNPPPNGSDLPEEYLKSDLFRENQTPAALDPKREAELKEQEELDLVIAMSLNEQENKPQKRVTFAPPTPEPSAPVSNLSPYSQLLSNRSLPTPPPDTAPFVSYPSTSADTAEDELAKYYNREYWEERKEQQHSSPQPTRKQPSPLYAQIQFPAKQQHKQEQDEYEGDLVLADSLKKNLDLFTNLLTDTQTQGRSPATDSSVQSLYGTLNAMHPELLRVMEEVEKKKEGYEGLEQKASMVKEARACLNKSRREYLDAVRQQEEQQRLLATMLLEQNIALIRKHQSEQVDMGVRLAEERERELKEEEDRKTEEQRRRRQQVNEYQRLQEQQVVAQHLAQIIPGKFEGAPIIGGYSTPPMGTYPPAIPPHMLQDLPPPGSFYPPPANIVSGPSSLPSSLNQTAPPSLPLAPQVTPQKPNDPFSPLHSSQVLQDSALNFNPQYAAIQTALQGPSSLPNLVSNPPPATVQLSNLTLQALTANQHPNPLAHMINAPQPVQQAPQLQIPIQSYPPPAPQVNQINLIRPTYTPQIATYQQSASPTPKEQSLIDFD</sequence>
<keyword evidence="4" id="KW-0597">Phosphoprotein</keyword>
<feature type="coiled-coil region" evidence="9">
    <location>
        <begin position="516"/>
        <end position="553"/>
    </location>
</feature>
<feature type="domain" description="VHS" evidence="12">
    <location>
        <begin position="6"/>
        <end position="136"/>
    </location>
</feature>
<dbReference type="PANTHER" id="PTHR46275:SF1">
    <property type="entry name" value="HEPATOCYTE GROWTH FACTOR-REGULATED TYROSINE KINASE SUBSTRATE"/>
    <property type="match status" value="1"/>
</dbReference>
<evidence type="ECO:0000256" key="9">
    <source>
        <dbReference type="SAM" id="Coils"/>
    </source>
</evidence>
<dbReference type="SUPFAM" id="SSF57903">
    <property type="entry name" value="FYVE/PHD zinc finger"/>
    <property type="match status" value="1"/>
</dbReference>
<dbReference type="Gene3D" id="1.25.40.90">
    <property type="match status" value="1"/>
</dbReference>
<evidence type="ECO:0000259" key="12">
    <source>
        <dbReference type="PROSITE" id="PS50179"/>
    </source>
</evidence>
<keyword evidence="14" id="KW-1185">Reference proteome</keyword>
<feature type="compositionally biased region" description="Polar residues" evidence="10">
    <location>
        <begin position="612"/>
        <end position="626"/>
    </location>
</feature>
<keyword evidence="9" id="KW-0175">Coiled coil</keyword>
<evidence type="ECO:0000256" key="6">
    <source>
        <dbReference type="ARBA" id="ARBA00022771"/>
    </source>
</evidence>
<dbReference type="InterPro" id="IPR017455">
    <property type="entry name" value="Znf_FYVE-rel"/>
</dbReference>
<dbReference type="EMBL" id="JAKMXF010000365">
    <property type="protein sequence ID" value="KAI6645827.1"/>
    <property type="molecule type" value="Genomic_DNA"/>
</dbReference>
<feature type="region of interest" description="Disordered" evidence="10">
    <location>
        <begin position="276"/>
        <end position="334"/>
    </location>
</feature>
<proteinExistence type="predicted"/>
<evidence type="ECO:0000256" key="2">
    <source>
        <dbReference type="ARBA" id="ARBA00015450"/>
    </source>
</evidence>
<dbReference type="InterPro" id="IPR008942">
    <property type="entry name" value="ENTH_VHS"/>
</dbReference>
<dbReference type="PANTHER" id="PTHR46275">
    <property type="entry name" value="HEPATOCYTE GROWTH FACTOR-REGULATED TYROSINE KINASE SUBSTRATE"/>
    <property type="match status" value="1"/>
</dbReference>
<evidence type="ECO:0000256" key="4">
    <source>
        <dbReference type="ARBA" id="ARBA00022553"/>
    </source>
</evidence>
<dbReference type="PROSITE" id="PS50179">
    <property type="entry name" value="VHS"/>
    <property type="match status" value="1"/>
</dbReference>
<evidence type="ECO:0000256" key="5">
    <source>
        <dbReference type="ARBA" id="ARBA00022723"/>
    </source>
</evidence>
<dbReference type="GO" id="GO:0043130">
    <property type="term" value="F:ubiquitin binding"/>
    <property type="evidence" value="ECO:0007669"/>
    <property type="project" value="InterPro"/>
</dbReference>
<dbReference type="PIRSF" id="PIRSF036956">
    <property type="entry name" value="Hrs_Vps27"/>
    <property type="match status" value="1"/>
</dbReference>
<keyword evidence="5" id="KW-0479">Metal-binding</keyword>
<evidence type="ECO:0000313" key="13">
    <source>
        <dbReference type="EMBL" id="KAI6645827.1"/>
    </source>
</evidence>
<accession>A0AAV7JAT5</accession>
<keyword evidence="3" id="KW-0963">Cytoplasm</keyword>
<feature type="compositionally biased region" description="Pro residues" evidence="10">
    <location>
        <begin position="598"/>
        <end position="608"/>
    </location>
</feature>
<dbReference type="InterPro" id="IPR017073">
    <property type="entry name" value="HGS/VPS27"/>
</dbReference>
<evidence type="ECO:0000313" key="14">
    <source>
        <dbReference type="Proteomes" id="UP001165289"/>
    </source>
</evidence>
<dbReference type="PROSITE" id="PS50330">
    <property type="entry name" value="UIM"/>
    <property type="match status" value="1"/>
</dbReference>
<dbReference type="SMART" id="SM00288">
    <property type="entry name" value="VHS"/>
    <property type="match status" value="1"/>
</dbReference>
<dbReference type="GO" id="GO:0032456">
    <property type="term" value="P:endocytic recycling"/>
    <property type="evidence" value="ECO:0007669"/>
    <property type="project" value="TreeGrafter"/>
</dbReference>
<protein>
    <recommendedName>
        <fullName evidence="2">Hepatocyte growth factor-regulated tyrosine kinase substrate</fullName>
    </recommendedName>
</protein>
<dbReference type="Proteomes" id="UP001165289">
    <property type="component" value="Unassembled WGS sequence"/>
</dbReference>
<feature type="compositionally biased region" description="Polar residues" evidence="10">
    <location>
        <begin position="299"/>
        <end position="315"/>
    </location>
</feature>
<dbReference type="SUPFAM" id="SSF48464">
    <property type="entry name" value="ENTH/VHS domain"/>
    <property type="match status" value="1"/>
</dbReference>
<evidence type="ECO:0000256" key="8">
    <source>
        <dbReference type="PROSITE-ProRule" id="PRU00091"/>
    </source>
</evidence>
<evidence type="ECO:0000259" key="11">
    <source>
        <dbReference type="PROSITE" id="PS50178"/>
    </source>
</evidence>
<dbReference type="InterPro" id="IPR002014">
    <property type="entry name" value="VHS_dom"/>
</dbReference>
<dbReference type="Pfam" id="PF00790">
    <property type="entry name" value="VHS"/>
    <property type="match status" value="1"/>
</dbReference>
<dbReference type="GO" id="GO:0031623">
    <property type="term" value="P:receptor internalization"/>
    <property type="evidence" value="ECO:0007669"/>
    <property type="project" value="TreeGrafter"/>
</dbReference>
<keyword evidence="13" id="KW-0418">Kinase</keyword>
<dbReference type="InterPro" id="IPR024641">
    <property type="entry name" value="HRS_helical"/>
</dbReference>
<dbReference type="GO" id="GO:0016301">
    <property type="term" value="F:kinase activity"/>
    <property type="evidence" value="ECO:0007669"/>
    <property type="project" value="UniProtKB-KW"/>
</dbReference>
<dbReference type="Pfam" id="PF12210">
    <property type="entry name" value="Hrs_helical"/>
    <property type="match status" value="1"/>
</dbReference>
<dbReference type="Gene3D" id="1.20.5.1940">
    <property type="match status" value="1"/>
</dbReference>
<dbReference type="AlphaFoldDB" id="A0AAV7JAT5"/>
<name>A0AAV7JAT5_9METZ</name>
<dbReference type="InterPro" id="IPR013083">
    <property type="entry name" value="Znf_RING/FYVE/PHD"/>
</dbReference>
<feature type="region of interest" description="Disordered" evidence="10">
    <location>
        <begin position="598"/>
        <end position="647"/>
    </location>
</feature>
<dbReference type="InterPro" id="IPR011011">
    <property type="entry name" value="Znf_FYVE_PHD"/>
</dbReference>
<comment type="caution">
    <text evidence="13">The sequence shown here is derived from an EMBL/GenBank/DDBJ whole genome shotgun (WGS) entry which is preliminary data.</text>
</comment>
<evidence type="ECO:0000256" key="3">
    <source>
        <dbReference type="ARBA" id="ARBA00022490"/>
    </source>
</evidence>
<organism evidence="13 14">
    <name type="scientific">Oopsacas minuta</name>
    <dbReference type="NCBI Taxonomy" id="111878"/>
    <lineage>
        <taxon>Eukaryota</taxon>
        <taxon>Metazoa</taxon>
        <taxon>Porifera</taxon>
        <taxon>Hexactinellida</taxon>
        <taxon>Hexasterophora</taxon>
        <taxon>Lyssacinosida</taxon>
        <taxon>Leucopsacidae</taxon>
        <taxon>Oopsacas</taxon>
    </lineage>
</organism>
<evidence type="ECO:0000256" key="1">
    <source>
        <dbReference type="ARBA" id="ARBA00004496"/>
    </source>
</evidence>
<reference evidence="13 14" key="1">
    <citation type="journal article" date="2023" name="BMC Biol.">
        <title>The compact genome of the sponge Oopsacas minuta (Hexactinellida) is lacking key metazoan core genes.</title>
        <authorList>
            <person name="Santini S."/>
            <person name="Schenkelaars Q."/>
            <person name="Jourda C."/>
            <person name="Duchesne M."/>
            <person name="Belahbib H."/>
            <person name="Rocher C."/>
            <person name="Selva M."/>
            <person name="Riesgo A."/>
            <person name="Vervoort M."/>
            <person name="Leys S.P."/>
            <person name="Kodjabachian L."/>
            <person name="Le Bivic A."/>
            <person name="Borchiellini C."/>
            <person name="Claverie J.M."/>
            <person name="Renard E."/>
        </authorList>
    </citation>
    <scope>NUCLEOTIDE SEQUENCE [LARGE SCALE GENOMIC DNA]</scope>
    <source>
        <strain evidence="13">SPO-2</strain>
    </source>
</reference>
<dbReference type="GO" id="GO:0005769">
    <property type="term" value="C:early endosome"/>
    <property type="evidence" value="ECO:0007669"/>
    <property type="project" value="TreeGrafter"/>
</dbReference>